<proteinExistence type="inferred from homology"/>
<comment type="subcellular location">
    <subcellularLocation>
        <location evidence="1">Mitochondrion</location>
    </subcellularLocation>
</comment>
<evidence type="ECO:0000256" key="4">
    <source>
        <dbReference type="ARBA" id="ARBA00023128"/>
    </source>
</evidence>
<feature type="region of interest" description="Disordered" evidence="10">
    <location>
        <begin position="21"/>
        <end position="49"/>
    </location>
</feature>
<dbReference type="GeneID" id="54551605"/>
<dbReference type="RefSeq" id="XP_033653746.1">
    <property type="nucleotide sequence ID" value="XM_033798430.1"/>
</dbReference>
<dbReference type="SUPFAM" id="SSF54768">
    <property type="entry name" value="dsRNA-binding domain-like"/>
    <property type="match status" value="1"/>
</dbReference>
<dbReference type="InterPro" id="IPR014721">
    <property type="entry name" value="Ribsml_uS5_D2-typ_fold_subgr"/>
</dbReference>
<dbReference type="GO" id="GO:0003723">
    <property type="term" value="F:RNA binding"/>
    <property type="evidence" value="ECO:0007669"/>
    <property type="project" value="InterPro"/>
</dbReference>
<evidence type="ECO:0000256" key="10">
    <source>
        <dbReference type="SAM" id="MobiDB-lite"/>
    </source>
</evidence>
<dbReference type="AlphaFoldDB" id="A0A6A6JIF9"/>
<dbReference type="InterPro" id="IPR013810">
    <property type="entry name" value="Ribosomal_uS5_N"/>
</dbReference>
<dbReference type="Pfam" id="PF03719">
    <property type="entry name" value="Ribosomal_S5_C"/>
    <property type="match status" value="1"/>
</dbReference>
<evidence type="ECO:0000256" key="5">
    <source>
        <dbReference type="ARBA" id="ARBA00023274"/>
    </source>
</evidence>
<dbReference type="FunFam" id="3.30.160.20:FF:000022">
    <property type="entry name" value="28S ribosomal protein S5, mitochondrial"/>
    <property type="match status" value="1"/>
</dbReference>
<evidence type="ECO:0000256" key="7">
    <source>
        <dbReference type="ARBA" id="ARBA00039335"/>
    </source>
</evidence>
<dbReference type="GO" id="GO:0005763">
    <property type="term" value="C:mitochondrial small ribosomal subunit"/>
    <property type="evidence" value="ECO:0007669"/>
    <property type="project" value="UniProtKB-ARBA"/>
</dbReference>
<keyword evidence="13" id="KW-1185">Reference proteome</keyword>
<feature type="domain" description="S5 DRBM" evidence="11">
    <location>
        <begin position="271"/>
        <end position="334"/>
    </location>
</feature>
<dbReference type="PANTHER" id="PTHR48277:SF1">
    <property type="entry name" value="MITOCHONDRIAL RIBOSOMAL PROTEIN S5"/>
    <property type="match status" value="1"/>
</dbReference>
<dbReference type="OrthoDB" id="309483at2759"/>
<keyword evidence="5 8" id="KW-0687">Ribonucleoprotein</keyword>
<dbReference type="Pfam" id="PF00333">
    <property type="entry name" value="Ribosomal_S5"/>
    <property type="match status" value="1"/>
</dbReference>
<evidence type="ECO:0000259" key="11">
    <source>
        <dbReference type="PROSITE" id="PS50881"/>
    </source>
</evidence>
<organism evidence="12 13">
    <name type="scientific">Westerdykella ornata</name>
    <dbReference type="NCBI Taxonomy" id="318751"/>
    <lineage>
        <taxon>Eukaryota</taxon>
        <taxon>Fungi</taxon>
        <taxon>Dikarya</taxon>
        <taxon>Ascomycota</taxon>
        <taxon>Pezizomycotina</taxon>
        <taxon>Dothideomycetes</taxon>
        <taxon>Pleosporomycetidae</taxon>
        <taxon>Pleosporales</taxon>
        <taxon>Sporormiaceae</taxon>
        <taxon>Westerdykella</taxon>
    </lineage>
</organism>
<sequence>MSACRSARCLLSKATAAAGSPLGLSKGTSKRTFHSSSPRPARKRRPHYPSIKASDLKILNEDAQTLLPKYSDAETQLLSNRYTPSQLAAIKAAESVIDPRDVLLQGSQRTDPWRLPYHSDLIEVDKIIDHAEKLDVRDTIPQGKKNVRLANAVERDAAISKIATENLAKLYPGGLPDGQLTPKQQDELEQAVEGAMMQASLDPRAIYTSNNKAELAALADPRYSVVLPDLPRLDSRLAKATRRLSSEEQEDPRQKRMLQYLGWDKSKLRQIRTKTLVVHGVVNQTRMGKIRSMYYLTIAGNGDGLLGVGEGKSVEPEEGRKQSVMAAIRNMRPVPRYENRTIYGTLEKKIGATKVLLYSRPPGFGLRVQHLIFELARAAGLQDLSAKTPRSRNKMNVIKATWEALTSQKLPDEIARGRGKKLVDVRKVYYGGSVH</sequence>
<gene>
    <name evidence="12" type="ORF">EI97DRAFT_433609</name>
</gene>
<dbReference type="FunFam" id="3.30.230.10:FF:000041">
    <property type="entry name" value="37S ribosomal protein S5"/>
    <property type="match status" value="1"/>
</dbReference>
<evidence type="ECO:0000256" key="6">
    <source>
        <dbReference type="ARBA" id="ARBA00037226"/>
    </source>
</evidence>
<dbReference type="Gene3D" id="3.30.160.20">
    <property type="match status" value="1"/>
</dbReference>
<accession>A0A6A6JIF9</accession>
<evidence type="ECO:0000256" key="2">
    <source>
        <dbReference type="ARBA" id="ARBA00008945"/>
    </source>
</evidence>
<dbReference type="GO" id="GO:0006412">
    <property type="term" value="P:translation"/>
    <property type="evidence" value="ECO:0007669"/>
    <property type="project" value="InterPro"/>
</dbReference>
<dbReference type="InterPro" id="IPR020568">
    <property type="entry name" value="Ribosomal_Su5_D2-typ_SF"/>
</dbReference>
<dbReference type="PANTHER" id="PTHR48277">
    <property type="entry name" value="MITOCHONDRIAL RIBOSOMAL PROTEIN S5"/>
    <property type="match status" value="1"/>
</dbReference>
<comment type="similarity">
    <text evidence="2 9">Belongs to the universal ribosomal protein uS5 family.</text>
</comment>
<evidence type="ECO:0000256" key="3">
    <source>
        <dbReference type="ARBA" id="ARBA00022980"/>
    </source>
</evidence>
<evidence type="ECO:0000313" key="12">
    <source>
        <dbReference type="EMBL" id="KAF2276207.1"/>
    </source>
</evidence>
<keyword evidence="4" id="KW-0496">Mitochondrion</keyword>
<keyword evidence="3 8" id="KW-0689">Ribosomal protein</keyword>
<dbReference type="InterPro" id="IPR000851">
    <property type="entry name" value="Ribosomal_uS5"/>
</dbReference>
<evidence type="ECO:0000313" key="13">
    <source>
        <dbReference type="Proteomes" id="UP000800097"/>
    </source>
</evidence>
<protein>
    <recommendedName>
        <fullName evidence="7">Small ribosomal subunit protein uS5m</fullName>
    </recommendedName>
</protein>
<comment type="function">
    <text evidence="6">Component of the mitochondrial ribosome (mitoribosome), a dedicated translation machinery responsible for the synthesis of mitochondrial genome-encoded proteins, including at least some of the essential transmembrane subunits of the mitochondrial respiratory chain. The mitoribosomes are attached to the mitochondrial inner membrane and translation products are cotranslationally integrated into the membrane.</text>
</comment>
<dbReference type="Gene3D" id="3.30.230.10">
    <property type="match status" value="1"/>
</dbReference>
<dbReference type="InterPro" id="IPR005324">
    <property type="entry name" value="Ribosomal_uS5_C"/>
</dbReference>
<evidence type="ECO:0000256" key="9">
    <source>
        <dbReference type="RuleBase" id="RU003823"/>
    </source>
</evidence>
<dbReference type="Proteomes" id="UP000800097">
    <property type="component" value="Unassembled WGS sequence"/>
</dbReference>
<name>A0A6A6JIF9_WESOR</name>
<dbReference type="EMBL" id="ML986494">
    <property type="protein sequence ID" value="KAF2276207.1"/>
    <property type="molecule type" value="Genomic_DNA"/>
</dbReference>
<evidence type="ECO:0000256" key="8">
    <source>
        <dbReference type="PROSITE-ProRule" id="PRU00268"/>
    </source>
</evidence>
<dbReference type="SUPFAM" id="SSF54211">
    <property type="entry name" value="Ribosomal protein S5 domain 2-like"/>
    <property type="match status" value="1"/>
</dbReference>
<evidence type="ECO:0000256" key="1">
    <source>
        <dbReference type="ARBA" id="ARBA00004173"/>
    </source>
</evidence>
<dbReference type="GO" id="GO:0003735">
    <property type="term" value="F:structural constituent of ribosome"/>
    <property type="evidence" value="ECO:0007669"/>
    <property type="project" value="UniProtKB-UniRule"/>
</dbReference>
<reference evidence="12" key="1">
    <citation type="journal article" date="2020" name="Stud. Mycol.">
        <title>101 Dothideomycetes genomes: a test case for predicting lifestyles and emergence of pathogens.</title>
        <authorList>
            <person name="Haridas S."/>
            <person name="Albert R."/>
            <person name="Binder M."/>
            <person name="Bloem J."/>
            <person name="Labutti K."/>
            <person name="Salamov A."/>
            <person name="Andreopoulos B."/>
            <person name="Baker S."/>
            <person name="Barry K."/>
            <person name="Bills G."/>
            <person name="Bluhm B."/>
            <person name="Cannon C."/>
            <person name="Castanera R."/>
            <person name="Culley D."/>
            <person name="Daum C."/>
            <person name="Ezra D."/>
            <person name="Gonzalez J."/>
            <person name="Henrissat B."/>
            <person name="Kuo A."/>
            <person name="Liang C."/>
            <person name="Lipzen A."/>
            <person name="Lutzoni F."/>
            <person name="Magnuson J."/>
            <person name="Mondo S."/>
            <person name="Nolan M."/>
            <person name="Ohm R."/>
            <person name="Pangilinan J."/>
            <person name="Park H.-J."/>
            <person name="Ramirez L."/>
            <person name="Alfaro M."/>
            <person name="Sun H."/>
            <person name="Tritt A."/>
            <person name="Yoshinaga Y."/>
            <person name="Zwiers L.-H."/>
            <person name="Turgeon B."/>
            <person name="Goodwin S."/>
            <person name="Spatafora J."/>
            <person name="Crous P."/>
            <person name="Grigoriev I."/>
        </authorList>
    </citation>
    <scope>NUCLEOTIDE SEQUENCE</scope>
    <source>
        <strain evidence="12">CBS 379.55</strain>
    </source>
</reference>
<dbReference type="PROSITE" id="PS50881">
    <property type="entry name" value="S5_DSRBD"/>
    <property type="match status" value="1"/>
</dbReference>